<proteinExistence type="predicted"/>
<keyword evidence="1" id="KW-0238">DNA-binding</keyword>
<dbReference type="EMBL" id="JABEND010000003">
    <property type="protein sequence ID" value="NNG35638.1"/>
    <property type="molecule type" value="Genomic_DNA"/>
</dbReference>
<protein>
    <submittedName>
        <fullName evidence="3">Helix-turn-helix domain-containing protein</fullName>
    </submittedName>
</protein>
<dbReference type="Proteomes" id="UP000562984">
    <property type="component" value="Unassembled WGS sequence"/>
</dbReference>
<dbReference type="InterPro" id="IPR011051">
    <property type="entry name" value="RmlC_Cupin_sf"/>
</dbReference>
<comment type="caution">
    <text evidence="3">The sequence shown here is derived from an EMBL/GenBank/DDBJ whole genome shotgun (WGS) entry which is preliminary data.</text>
</comment>
<sequence>MVSTGPLAANLRRLRQRAGLSVVELSRRADIGRATLTQLEAGSGNPTLETLYALAGQLGVPLADLIAEAEPTAAPVLHRFADGAATRGQVVQAWLLHRRRLTADTIEIYSIVMHPGPVQRSAGHVVGTREHLQLHAGAESDVRVGPADQPITLRPGDYADYPADVPHVYQVDGQAAGRGAPPVTASLTIITPAG</sequence>
<reference evidence="3 4" key="1">
    <citation type="submission" date="2020-05" db="EMBL/GenBank/DDBJ databases">
        <title>Nakamurella sp. DB0629 isolated from air conditioner.</title>
        <authorList>
            <person name="Kim D.H."/>
            <person name="Kim D.-U."/>
        </authorList>
    </citation>
    <scope>NUCLEOTIDE SEQUENCE [LARGE SCALE GENOMIC DNA]</scope>
    <source>
        <strain evidence="3 4">DB0629</strain>
    </source>
</reference>
<dbReference type="Gene3D" id="1.10.260.40">
    <property type="entry name" value="lambda repressor-like DNA-binding domains"/>
    <property type="match status" value="1"/>
</dbReference>
<evidence type="ECO:0000313" key="3">
    <source>
        <dbReference type="EMBL" id="NNG35638.1"/>
    </source>
</evidence>
<dbReference type="CDD" id="cd00093">
    <property type="entry name" value="HTH_XRE"/>
    <property type="match status" value="1"/>
</dbReference>
<dbReference type="PROSITE" id="PS50943">
    <property type="entry name" value="HTH_CROC1"/>
    <property type="match status" value="1"/>
</dbReference>
<dbReference type="Gene3D" id="2.60.120.10">
    <property type="entry name" value="Jelly Rolls"/>
    <property type="match status" value="1"/>
</dbReference>
<dbReference type="GO" id="GO:0003700">
    <property type="term" value="F:DNA-binding transcription factor activity"/>
    <property type="evidence" value="ECO:0007669"/>
    <property type="project" value="TreeGrafter"/>
</dbReference>
<dbReference type="GO" id="GO:0003677">
    <property type="term" value="F:DNA binding"/>
    <property type="evidence" value="ECO:0007669"/>
    <property type="project" value="UniProtKB-KW"/>
</dbReference>
<dbReference type="AlphaFoldDB" id="A0A849A959"/>
<dbReference type="InterPro" id="IPR010982">
    <property type="entry name" value="Lambda_DNA-bd_dom_sf"/>
</dbReference>
<dbReference type="InterPro" id="IPR014710">
    <property type="entry name" value="RmlC-like_jellyroll"/>
</dbReference>
<accession>A0A849A959</accession>
<feature type="domain" description="HTH cro/C1-type" evidence="2">
    <location>
        <begin position="11"/>
        <end position="65"/>
    </location>
</feature>
<keyword evidence="4" id="KW-1185">Reference proteome</keyword>
<organism evidence="3 4">
    <name type="scientific">Nakamurella aerolata</name>
    <dbReference type="NCBI Taxonomy" id="1656892"/>
    <lineage>
        <taxon>Bacteria</taxon>
        <taxon>Bacillati</taxon>
        <taxon>Actinomycetota</taxon>
        <taxon>Actinomycetes</taxon>
        <taxon>Nakamurellales</taxon>
        <taxon>Nakamurellaceae</taxon>
        <taxon>Nakamurella</taxon>
    </lineage>
</organism>
<dbReference type="SUPFAM" id="SSF51182">
    <property type="entry name" value="RmlC-like cupins"/>
    <property type="match status" value="1"/>
</dbReference>
<dbReference type="InterPro" id="IPR001387">
    <property type="entry name" value="Cro/C1-type_HTH"/>
</dbReference>
<evidence type="ECO:0000256" key="1">
    <source>
        <dbReference type="ARBA" id="ARBA00023125"/>
    </source>
</evidence>
<dbReference type="PANTHER" id="PTHR46797:SF1">
    <property type="entry name" value="METHYLPHOSPHONATE SYNTHASE"/>
    <property type="match status" value="1"/>
</dbReference>
<dbReference type="Pfam" id="PF01381">
    <property type="entry name" value="HTH_3"/>
    <property type="match status" value="1"/>
</dbReference>
<dbReference type="PANTHER" id="PTHR46797">
    <property type="entry name" value="HTH-TYPE TRANSCRIPTIONAL REGULATOR"/>
    <property type="match status" value="1"/>
</dbReference>
<dbReference type="GO" id="GO:0005829">
    <property type="term" value="C:cytosol"/>
    <property type="evidence" value="ECO:0007669"/>
    <property type="project" value="TreeGrafter"/>
</dbReference>
<dbReference type="InterPro" id="IPR050807">
    <property type="entry name" value="TransReg_Diox_bact_type"/>
</dbReference>
<gene>
    <name evidence="3" type="ORF">HKD39_07905</name>
</gene>
<dbReference type="SUPFAM" id="SSF47413">
    <property type="entry name" value="lambda repressor-like DNA-binding domains"/>
    <property type="match status" value="1"/>
</dbReference>
<evidence type="ECO:0000259" key="2">
    <source>
        <dbReference type="PROSITE" id="PS50943"/>
    </source>
</evidence>
<name>A0A849A959_9ACTN</name>
<dbReference type="SMART" id="SM00530">
    <property type="entry name" value="HTH_XRE"/>
    <property type="match status" value="1"/>
</dbReference>
<evidence type="ECO:0000313" key="4">
    <source>
        <dbReference type="Proteomes" id="UP000562984"/>
    </source>
</evidence>